<feature type="region of interest" description="Disordered" evidence="8">
    <location>
        <begin position="229"/>
        <end position="305"/>
    </location>
</feature>
<sequence>MTTKEEILVWAEGVKAYRDGDWANALEAFQQVGDFSRIHFNSGMIYTQLDDYAAATTCYTNSLGADPYLAVAYFQRAYCAFMMEDYREAEMDYTRTLMLLRENDHIDYTQLGLKYRLYRCEVHFNRAMCAHSLGDSVSCTQDVTYGQRVCRTDEQRAIIERAARAGVETVTLFTVPVDAVFDVLESKLRNAGERTYLKDAKVVMENGAGGGWAGFGGAAIMDPTAGLEKGSGTVVRRAGSDPAAKTMGRPRRGTDPSAGVRPTLSRSGSGQRRSDPDSLDPFQRTLMRRSDEGATIRRSPVGAFNDPIAYGGSPANYEHAIPIRANTSAIPPRISSTQPRQNSRTGPDYQKGSLQTAGRSYGNSSNSNIAGSSRTVDRSNDRNNDRNNDNFDPYPSPTPSQVSPAGNGPSFASSSASGKTKIKIHTVAPLVSRCILLLVPSDFLSHSFILARCREKLGIRNPVLEFSDPSEDDPEMISIADDDDLNTAVEVMNGKWEFSVRDD</sequence>
<keyword evidence="6 7" id="KW-0802">TPR repeat</keyword>
<evidence type="ECO:0000256" key="3">
    <source>
        <dbReference type="ARBA" id="ARBA00022443"/>
    </source>
</evidence>
<feature type="region of interest" description="Disordered" evidence="8">
    <location>
        <begin position="326"/>
        <end position="418"/>
    </location>
</feature>
<dbReference type="InterPro" id="IPR051864">
    <property type="entry name" value="NCF2_NOXA1"/>
</dbReference>
<gene>
    <name evidence="9" type="ORF">PhCBS80983_g04654</name>
</gene>
<evidence type="ECO:0000313" key="10">
    <source>
        <dbReference type="Proteomes" id="UP000318582"/>
    </source>
</evidence>
<dbReference type="Pfam" id="PF13181">
    <property type="entry name" value="TPR_8"/>
    <property type="match status" value="1"/>
</dbReference>
<organism evidence="9 10">
    <name type="scientific">Powellomyces hirtus</name>
    <dbReference type="NCBI Taxonomy" id="109895"/>
    <lineage>
        <taxon>Eukaryota</taxon>
        <taxon>Fungi</taxon>
        <taxon>Fungi incertae sedis</taxon>
        <taxon>Chytridiomycota</taxon>
        <taxon>Chytridiomycota incertae sedis</taxon>
        <taxon>Chytridiomycetes</taxon>
        <taxon>Spizellomycetales</taxon>
        <taxon>Powellomycetaceae</taxon>
        <taxon>Powellomyces</taxon>
    </lineage>
</organism>
<dbReference type="AlphaFoldDB" id="A0A507DY25"/>
<evidence type="ECO:0000256" key="6">
    <source>
        <dbReference type="ARBA" id="ARBA00022803"/>
    </source>
</evidence>
<feature type="compositionally biased region" description="Basic and acidic residues" evidence="8">
    <location>
        <begin position="375"/>
        <end position="389"/>
    </location>
</feature>
<dbReference type="PROSITE" id="PS50005">
    <property type="entry name" value="TPR"/>
    <property type="match status" value="1"/>
</dbReference>
<dbReference type="InterPro" id="IPR011990">
    <property type="entry name" value="TPR-like_helical_dom_sf"/>
</dbReference>
<dbReference type="SMART" id="SM00028">
    <property type="entry name" value="TPR"/>
    <property type="match status" value="3"/>
</dbReference>
<dbReference type="EMBL" id="QEAQ01000080">
    <property type="protein sequence ID" value="TPX56272.1"/>
    <property type="molecule type" value="Genomic_DNA"/>
</dbReference>
<comment type="subcellular location">
    <subcellularLocation>
        <location evidence="1">Cytoplasm</location>
    </subcellularLocation>
</comment>
<evidence type="ECO:0000256" key="7">
    <source>
        <dbReference type="PROSITE-ProRule" id="PRU00339"/>
    </source>
</evidence>
<evidence type="ECO:0000256" key="5">
    <source>
        <dbReference type="ARBA" id="ARBA00022737"/>
    </source>
</evidence>
<dbReference type="Proteomes" id="UP000318582">
    <property type="component" value="Unassembled WGS sequence"/>
</dbReference>
<evidence type="ECO:0000313" key="9">
    <source>
        <dbReference type="EMBL" id="TPX56272.1"/>
    </source>
</evidence>
<feature type="repeat" description="TPR" evidence="7">
    <location>
        <begin position="36"/>
        <end position="69"/>
    </location>
</feature>
<protein>
    <submittedName>
        <fullName evidence="9">Uncharacterized protein</fullName>
    </submittedName>
</protein>
<evidence type="ECO:0000256" key="2">
    <source>
        <dbReference type="ARBA" id="ARBA00008051"/>
    </source>
</evidence>
<reference evidence="9 10" key="1">
    <citation type="journal article" date="2019" name="Sci. Rep.">
        <title>Comparative genomics of chytrid fungi reveal insights into the obligate biotrophic and pathogenic lifestyle of Synchytrium endobioticum.</title>
        <authorList>
            <person name="van de Vossenberg B.T.L.H."/>
            <person name="Warris S."/>
            <person name="Nguyen H.D.T."/>
            <person name="van Gent-Pelzer M.P.E."/>
            <person name="Joly D.L."/>
            <person name="van de Geest H.C."/>
            <person name="Bonants P.J.M."/>
            <person name="Smith D.S."/>
            <person name="Levesque C.A."/>
            <person name="van der Lee T.A.J."/>
        </authorList>
    </citation>
    <scope>NUCLEOTIDE SEQUENCE [LARGE SCALE GENOMIC DNA]</scope>
    <source>
        <strain evidence="9 10">CBS 809.83</strain>
    </source>
</reference>
<evidence type="ECO:0000256" key="1">
    <source>
        <dbReference type="ARBA" id="ARBA00004496"/>
    </source>
</evidence>
<dbReference type="SUPFAM" id="SSF48452">
    <property type="entry name" value="TPR-like"/>
    <property type="match status" value="1"/>
</dbReference>
<keyword evidence="10" id="KW-1185">Reference proteome</keyword>
<evidence type="ECO:0000256" key="4">
    <source>
        <dbReference type="ARBA" id="ARBA00022490"/>
    </source>
</evidence>
<dbReference type="FunFam" id="1.25.40.10:FF:000017">
    <property type="entry name" value="NADPH oxidase regulator NoxR"/>
    <property type="match status" value="1"/>
</dbReference>
<dbReference type="STRING" id="109895.A0A507DY25"/>
<feature type="compositionally biased region" description="Low complexity" evidence="8">
    <location>
        <begin position="360"/>
        <end position="373"/>
    </location>
</feature>
<dbReference type="GO" id="GO:0005737">
    <property type="term" value="C:cytoplasm"/>
    <property type="evidence" value="ECO:0007669"/>
    <property type="project" value="UniProtKB-SubCell"/>
</dbReference>
<dbReference type="Gene3D" id="1.25.40.10">
    <property type="entry name" value="Tetratricopeptide repeat domain"/>
    <property type="match status" value="1"/>
</dbReference>
<comment type="caution">
    <text evidence="9">The sequence shown here is derived from an EMBL/GenBank/DDBJ whole genome shotgun (WGS) entry which is preliminary data.</text>
</comment>
<dbReference type="PANTHER" id="PTHR15175:SF0">
    <property type="entry name" value="SH3 DOMAIN-CONTAINING PROTEIN C23A1.17"/>
    <property type="match status" value="1"/>
</dbReference>
<keyword evidence="4" id="KW-0963">Cytoplasm</keyword>
<comment type="similarity">
    <text evidence="2">Belongs to the NCF2/NOXA1 family.</text>
</comment>
<dbReference type="InterPro" id="IPR019734">
    <property type="entry name" value="TPR_rpt"/>
</dbReference>
<dbReference type="PANTHER" id="PTHR15175">
    <property type="entry name" value="NEUTROPHIL CYTOSOLIC FACTOR 2, NEUTROPHIL NADPH OXIDASE FACTOR 2"/>
    <property type="match status" value="1"/>
</dbReference>
<evidence type="ECO:0000256" key="8">
    <source>
        <dbReference type="SAM" id="MobiDB-lite"/>
    </source>
</evidence>
<proteinExistence type="inferred from homology"/>
<accession>A0A507DY25</accession>
<keyword evidence="3" id="KW-0728">SH3 domain</keyword>
<keyword evidence="5" id="KW-0677">Repeat</keyword>
<feature type="compositionally biased region" description="Polar residues" evidence="8">
    <location>
        <begin position="326"/>
        <end position="345"/>
    </location>
</feature>
<name>A0A507DY25_9FUNG</name>
<feature type="compositionally biased region" description="Polar residues" evidence="8">
    <location>
        <begin position="399"/>
        <end position="418"/>
    </location>
</feature>